<evidence type="ECO:0000313" key="11">
    <source>
        <dbReference type="EMBL" id="KAG7725051.1"/>
    </source>
</evidence>
<evidence type="ECO:0000256" key="3">
    <source>
        <dbReference type="ARBA" id="ARBA00004922"/>
    </source>
</evidence>
<dbReference type="Proteomes" id="UP000738402">
    <property type="component" value="Unassembled WGS sequence"/>
</dbReference>
<dbReference type="AlphaFoldDB" id="A0AAN6D268"/>
<dbReference type="InterPro" id="IPR007676">
    <property type="entry name" value="Ribophorin_I"/>
</dbReference>
<evidence type="ECO:0000256" key="1">
    <source>
        <dbReference type="ARBA" id="ARBA00002791"/>
    </source>
</evidence>
<evidence type="ECO:0000256" key="4">
    <source>
        <dbReference type="ARBA" id="ARBA00008905"/>
    </source>
</evidence>
<keyword evidence="9 10" id="KW-0472">Membrane</keyword>
<dbReference type="GO" id="GO:0018279">
    <property type="term" value="P:protein N-linked glycosylation via asparagine"/>
    <property type="evidence" value="ECO:0007669"/>
    <property type="project" value="TreeGrafter"/>
</dbReference>
<sequence>MGNMYRLEDLHKDSNQSAISTLAPTLLRSRASSSMYTQDPDMLSDDELVSIDSDRRVDLRSNVWENVKYDRLIDVLKSYVKERHVIHARNIAGEPTSEYYFAVPGFVRDDVALFIVTLEAPRQQDPLLQAERVPELSSPDVVYYKIQLPYPIAPKSQIHLTVSYVLTDQLHPAPEKGPMGAEQRLFFKTTKLALSAYDTLSYELKILGAKMPQEMTLDLPADVDPEEFKASSRDPFLVYGPYQKKFKPLSNLPLALIFTKNQPLPFVNLLKRDFWVSHWSDSLQLEEYYELTNKGLQLDKGFSRVDWMNGRYTMRPTSVITSIQIPLPKVETSEVYFVDKVGNVSTSLFHNNELVLKPRFPIFGGWNYNFTVGWTSPLSKFLKSEGDLHVLRVPLLDGLNDATYDRVEISFFLPEGAKFVGFDDILNLKEWKIDHRFSYLDITTGHTQVTFVLENLVDEMRNVDILIEYEYGLAGMLRKPVTAAVYIFGALLGLFLLRKIDLSIRPSA</sequence>
<gene>
    <name evidence="11" type="ORF">KL933_004484</name>
</gene>
<evidence type="ECO:0000256" key="2">
    <source>
        <dbReference type="ARBA" id="ARBA00004115"/>
    </source>
</evidence>
<organism evidence="11 12">
    <name type="scientific">Ogataea haglerorum</name>
    <dbReference type="NCBI Taxonomy" id="1937702"/>
    <lineage>
        <taxon>Eukaryota</taxon>
        <taxon>Fungi</taxon>
        <taxon>Dikarya</taxon>
        <taxon>Ascomycota</taxon>
        <taxon>Saccharomycotina</taxon>
        <taxon>Pichiomycetes</taxon>
        <taxon>Pichiales</taxon>
        <taxon>Pichiaceae</taxon>
        <taxon>Ogataea</taxon>
    </lineage>
</organism>
<comment type="subcellular location">
    <subcellularLocation>
        <location evidence="2 10">Endoplasmic reticulum membrane</location>
        <topology evidence="2 10">Single-pass type I membrane protein</topology>
    </subcellularLocation>
</comment>
<evidence type="ECO:0000256" key="10">
    <source>
        <dbReference type="RuleBase" id="RU361143"/>
    </source>
</evidence>
<evidence type="ECO:0000256" key="8">
    <source>
        <dbReference type="ARBA" id="ARBA00022989"/>
    </source>
</evidence>
<accession>A0AAN6D268</accession>
<evidence type="ECO:0000256" key="6">
    <source>
        <dbReference type="ARBA" id="ARBA00022729"/>
    </source>
</evidence>
<dbReference type="PANTHER" id="PTHR21049:SF0">
    <property type="entry name" value="DOLICHYL-DIPHOSPHOOLIGOSACCHARIDE--PROTEIN GLYCOSYLTRANSFERASE SUBUNIT 1"/>
    <property type="match status" value="1"/>
</dbReference>
<keyword evidence="8 10" id="KW-1133">Transmembrane helix</keyword>
<keyword evidence="7 10" id="KW-0256">Endoplasmic reticulum</keyword>
<keyword evidence="5 10" id="KW-0812">Transmembrane</keyword>
<dbReference type="Pfam" id="PF04597">
    <property type="entry name" value="Ribophorin_I"/>
    <property type="match status" value="1"/>
</dbReference>
<protein>
    <recommendedName>
        <fullName evidence="10">Dolichyl-diphosphooligosaccharide--protein glycosyltransferase subunit 1</fullName>
    </recommendedName>
</protein>
<dbReference type="EMBL" id="JAHLUH010000014">
    <property type="protein sequence ID" value="KAG7725051.1"/>
    <property type="molecule type" value="Genomic_DNA"/>
</dbReference>
<comment type="caution">
    <text evidence="11">The sequence shown here is derived from an EMBL/GenBank/DDBJ whole genome shotgun (WGS) entry which is preliminary data.</text>
</comment>
<dbReference type="PANTHER" id="PTHR21049">
    <property type="entry name" value="RIBOPHORIN I"/>
    <property type="match status" value="1"/>
</dbReference>
<keyword evidence="6" id="KW-0732">Signal</keyword>
<comment type="subunit">
    <text evidence="10">Component of the oligosaccharyltransferase (OST) complex.</text>
</comment>
<evidence type="ECO:0000313" key="12">
    <source>
        <dbReference type="Proteomes" id="UP000738402"/>
    </source>
</evidence>
<comment type="similarity">
    <text evidence="4 10">Belongs to the OST1 family.</text>
</comment>
<proteinExistence type="inferred from homology"/>
<feature type="transmembrane region" description="Helical" evidence="10">
    <location>
        <begin position="480"/>
        <end position="497"/>
    </location>
</feature>
<comment type="function">
    <text evidence="1 10">Subunit of the oligosaccharyl transferase (OST) complex that catalyzes the initial transfer of a defined glycan (Glc(3)Man(9)GlcNAc(2) in eukaryotes) from the lipid carrier dolichol-pyrophosphate to an asparagine residue within an Asn-X-Ser/Thr consensus motif in nascent polypeptide chains, the first step in protein N-glycosylation. N-glycosylation occurs cotranslationally and the complex associates with the Sec61 complex at the channel-forming translocon complex that mediates protein translocation across the endoplasmic reticulum (ER). All subunits are required for a maximal enzyme activity.</text>
</comment>
<comment type="pathway">
    <text evidence="3 10">Protein modification; protein glycosylation.</text>
</comment>
<name>A0AAN6D268_9ASCO</name>
<dbReference type="GO" id="GO:0008250">
    <property type="term" value="C:oligosaccharyltransferase complex"/>
    <property type="evidence" value="ECO:0007669"/>
    <property type="project" value="UniProtKB-UniRule"/>
</dbReference>
<evidence type="ECO:0000256" key="7">
    <source>
        <dbReference type="ARBA" id="ARBA00022824"/>
    </source>
</evidence>
<evidence type="ECO:0000256" key="9">
    <source>
        <dbReference type="ARBA" id="ARBA00023136"/>
    </source>
</evidence>
<evidence type="ECO:0000256" key="5">
    <source>
        <dbReference type="ARBA" id="ARBA00022692"/>
    </source>
</evidence>
<reference evidence="11" key="1">
    <citation type="journal article" date="2021" name="G3 (Bethesda)">
        <title>Genomic diversity, chromosomal rearrangements, and interspecies hybridization in the ogataea polymorpha species complex.</title>
        <authorList>
            <person name="Hanson S.J."/>
            <person name="Cinneide E.O."/>
            <person name="Salzberg L.I."/>
            <person name="Wolfe K.H."/>
            <person name="McGowan J."/>
            <person name="Fitzpatrick D.A."/>
            <person name="Matlin K."/>
        </authorList>
    </citation>
    <scope>NUCLEOTIDE SEQUENCE</scope>
    <source>
        <strain evidence="11">83-405-1</strain>
    </source>
</reference>